<proteinExistence type="predicted"/>
<accession>A0A5B7CAY1</accession>
<dbReference type="PANTHER" id="PTHR34130">
    <property type="entry name" value="OS08G0243800 PROTEIN"/>
    <property type="match status" value="1"/>
</dbReference>
<name>A0A5B7CAY1_DAVIN</name>
<evidence type="ECO:0000313" key="1">
    <source>
        <dbReference type="EMBL" id="MPA77541.1"/>
    </source>
</evidence>
<gene>
    <name evidence="1" type="ORF">Din_046982</name>
</gene>
<dbReference type="PANTHER" id="PTHR34130:SF5">
    <property type="entry name" value="OS08G0243800 PROTEIN"/>
    <property type="match status" value="1"/>
</dbReference>
<organism evidence="1">
    <name type="scientific">Davidia involucrata</name>
    <name type="common">Dove tree</name>
    <dbReference type="NCBI Taxonomy" id="16924"/>
    <lineage>
        <taxon>Eukaryota</taxon>
        <taxon>Viridiplantae</taxon>
        <taxon>Streptophyta</taxon>
        <taxon>Embryophyta</taxon>
        <taxon>Tracheophyta</taxon>
        <taxon>Spermatophyta</taxon>
        <taxon>Magnoliopsida</taxon>
        <taxon>eudicotyledons</taxon>
        <taxon>Gunneridae</taxon>
        <taxon>Pentapetalae</taxon>
        <taxon>asterids</taxon>
        <taxon>Cornales</taxon>
        <taxon>Nyssaceae</taxon>
        <taxon>Davidia</taxon>
    </lineage>
</organism>
<sequence length="269" mass="30327">MVSPQFTSHQLQAASFFKQFFNYFSLSSLYPFPESIYTSSVMEDPMDRENPNMEDLDEAEETLSFCDLLIYSDAVDWEDFSKEDQSSSSSSSSSDQENYFEFFSEEWNTNTPTTTGNIIFCGKLIPYKDPAAASVADELEINKKQQKPKNRWLFRSWNSNSFNKSNSSKSNGTKASRVSILTSPAKSRWYLYAFGLARFPTKMDLGEMKNRQSRQGPSTMFRWDGGDEKLAVGGSRGMGLWGLIRDLGCGGHRHANAVVKASIGCIPRV</sequence>
<reference evidence="1" key="1">
    <citation type="submission" date="2019-08" db="EMBL/GenBank/DDBJ databases">
        <title>Reference gene set and small RNA set construction with multiple tissues from Davidia involucrata Baill.</title>
        <authorList>
            <person name="Yang H."/>
            <person name="Zhou C."/>
            <person name="Li G."/>
            <person name="Wang J."/>
            <person name="Gao P."/>
            <person name="Wang M."/>
            <person name="Wang R."/>
            <person name="Zhao Y."/>
        </authorList>
    </citation>
    <scope>NUCLEOTIDE SEQUENCE</scope>
    <source>
        <tissue evidence="1">Mixed with DoveR01_LX</tissue>
    </source>
</reference>
<dbReference type="AlphaFoldDB" id="A0A5B7CAY1"/>
<dbReference type="EMBL" id="GHES01046982">
    <property type="protein sequence ID" value="MPA77541.1"/>
    <property type="molecule type" value="Transcribed_RNA"/>
</dbReference>
<protein>
    <submittedName>
        <fullName evidence="1">Uncharacterized protein</fullName>
    </submittedName>
</protein>